<sequence length="746" mass="81536">MELIKQDADATTALMYRVERPVYNEGYIEKHLLHKKGKRPKTIFQRLTKRLSCSSARAKSIVFSFLPILTWLPSYPVKEYLFGDLVSGMSTGIMQLPQGLAYAMLAAVPPVYGLYTSFYPVLLYTFFGTSRHNSIGTFAVVSLMVGGVVVREAPDSLFLMQLNDTNGSAVLDVNARDARRVQIAVALTCMVGVVQLILGLLQFGFVAIYLAEPLVRGFTTAAAVHVFVSQLKYLLGIRTPRYSGPLSVLYSLIAVLKGVPTTNVATIILGMVCISFLFVVKNLNERFKQKLPVPIPGEFIVVIVSTGASYGIQLSEKFEVDVVGKVPSGLLPPALPDFSVFPGMITDSIAIAVVAFSVSISLAKILALKHGYTVDGNQELIALGTCNFISSFFHCFTVTSSMSRTLVQEGTGGKTQIAGLLASIVVLIVVVAIGFVFQPLPQTALAAIVMVNLMGMFRQLRDIPTMWRTSRIELAIWVVAFIASVLLGLDYGLLVALGFAILTVIYRTQSPKKMILGEIPDTGLYCDVEEYEEASEYNGIKIFRFNMSIYFANSDLYVNALKEKTGINPALLLAAQASRLKKAKKDKAMWVKEGKAQAAPVKREALVKLDMEQGVTQTVVSEIDSPSNSQDKVLGMEPISESDPDDSQNLLDSPGTIHSIILDFTPVNFIDSVGAKTIKSVIKEYGEVGVKIFLAGCSSTIMAELKHLQFFEGAMTPDLLFPSIHDAILHCKNRVRPQHPSHHFVS</sequence>
<evidence type="ECO:0000256" key="3">
    <source>
        <dbReference type="ARBA" id="ARBA00022989"/>
    </source>
</evidence>
<keyword evidence="3 6" id="KW-1133">Transmembrane helix</keyword>
<dbReference type="GO" id="GO:0160046">
    <property type="term" value="F:oxalate:chloride antiporter activity"/>
    <property type="evidence" value="ECO:0007669"/>
    <property type="project" value="Ensembl"/>
</dbReference>
<evidence type="ECO:0000256" key="5">
    <source>
        <dbReference type="SAM" id="MobiDB-lite"/>
    </source>
</evidence>
<comment type="subcellular location">
    <subcellularLocation>
        <location evidence="1">Membrane</location>
        <topology evidence="1">Multi-pass membrane protein</topology>
    </subcellularLocation>
</comment>
<dbReference type="InterPro" id="IPR001902">
    <property type="entry name" value="SLC26A/SulP_fam"/>
</dbReference>
<evidence type="ECO:0000256" key="4">
    <source>
        <dbReference type="ARBA" id="ARBA00023136"/>
    </source>
</evidence>
<evidence type="ECO:0000256" key="6">
    <source>
        <dbReference type="SAM" id="Phobius"/>
    </source>
</evidence>
<dbReference type="GO" id="GO:0042391">
    <property type="term" value="P:regulation of membrane potential"/>
    <property type="evidence" value="ECO:0007669"/>
    <property type="project" value="Ensembl"/>
</dbReference>
<dbReference type="GeneTree" id="ENSGT01150000286960"/>
<dbReference type="GO" id="GO:0160044">
    <property type="term" value="F:sulfate:chloride antiporter activity"/>
    <property type="evidence" value="ECO:0007669"/>
    <property type="project" value="Ensembl"/>
</dbReference>
<feature type="region of interest" description="Disordered" evidence="5">
    <location>
        <begin position="621"/>
        <end position="650"/>
    </location>
</feature>
<dbReference type="GO" id="GO:0005737">
    <property type="term" value="C:cytoplasm"/>
    <property type="evidence" value="ECO:0007669"/>
    <property type="project" value="Ensembl"/>
</dbReference>
<dbReference type="PROSITE" id="PS50801">
    <property type="entry name" value="STAS"/>
    <property type="match status" value="1"/>
</dbReference>
<dbReference type="InterPro" id="IPR036513">
    <property type="entry name" value="STAS_dom_sf"/>
</dbReference>
<feature type="compositionally biased region" description="Polar residues" evidence="5">
    <location>
        <begin position="621"/>
        <end position="631"/>
    </location>
</feature>
<dbReference type="OrthoDB" id="288203at2759"/>
<dbReference type="Ensembl" id="ENSPKIT00000006821.1">
    <property type="protein sequence ID" value="ENSPKIP00000026073.1"/>
    <property type="gene ID" value="ENSPKIG00000008700.1"/>
</dbReference>
<dbReference type="PROSITE" id="PS01130">
    <property type="entry name" value="SLC26A"/>
    <property type="match status" value="1"/>
</dbReference>
<feature type="transmembrane region" description="Helical" evidence="6">
    <location>
        <begin position="265"/>
        <end position="283"/>
    </location>
</feature>
<dbReference type="Pfam" id="PF00916">
    <property type="entry name" value="Sulfate_transp"/>
    <property type="match status" value="1"/>
</dbReference>
<organism evidence="8 9">
    <name type="scientific">Paramormyrops kingsleyae</name>
    <dbReference type="NCBI Taxonomy" id="1676925"/>
    <lineage>
        <taxon>Eukaryota</taxon>
        <taxon>Metazoa</taxon>
        <taxon>Chordata</taxon>
        <taxon>Craniata</taxon>
        <taxon>Vertebrata</taxon>
        <taxon>Euteleostomi</taxon>
        <taxon>Actinopterygii</taxon>
        <taxon>Neopterygii</taxon>
        <taxon>Teleostei</taxon>
        <taxon>Osteoglossocephala</taxon>
        <taxon>Osteoglossomorpha</taxon>
        <taxon>Osteoglossiformes</taxon>
        <taxon>Mormyridae</taxon>
        <taxon>Paramormyrops</taxon>
    </lineage>
</organism>
<dbReference type="KEGG" id="pki:111859044"/>
<dbReference type="Proteomes" id="UP000261540">
    <property type="component" value="Unplaced"/>
</dbReference>
<name>A0A3B3S6F4_9TELE</name>
<feature type="transmembrane region" description="Helical" evidence="6">
    <location>
        <begin position="472"/>
        <end position="505"/>
    </location>
</feature>
<proteinExistence type="predicted"/>
<feature type="transmembrane region" description="Helical" evidence="6">
    <location>
        <begin position="349"/>
        <end position="368"/>
    </location>
</feature>
<evidence type="ECO:0000259" key="7">
    <source>
        <dbReference type="PROSITE" id="PS50801"/>
    </source>
</evidence>
<feature type="transmembrane region" description="Helical" evidence="6">
    <location>
        <begin position="183"/>
        <end position="211"/>
    </location>
</feature>
<feature type="transmembrane region" description="Helical" evidence="6">
    <location>
        <begin position="380"/>
        <end position="396"/>
    </location>
</feature>
<dbReference type="InterPro" id="IPR018045">
    <property type="entry name" value="S04_transporter_CS"/>
</dbReference>
<dbReference type="InterPro" id="IPR002645">
    <property type="entry name" value="STAS_dom"/>
</dbReference>
<protein>
    <submittedName>
        <fullName evidence="8">Solute carrier family 26 member 5</fullName>
    </submittedName>
</protein>
<feature type="transmembrane region" description="Helical" evidence="6">
    <location>
        <begin position="443"/>
        <end position="460"/>
    </location>
</feature>
<dbReference type="Gene3D" id="3.30.750.24">
    <property type="entry name" value="STAS domain"/>
    <property type="match status" value="1"/>
</dbReference>
<dbReference type="Pfam" id="PF01740">
    <property type="entry name" value="STAS"/>
    <property type="match status" value="1"/>
</dbReference>
<dbReference type="STRING" id="1676925.ENSPKIP00000026120"/>
<keyword evidence="2 6" id="KW-0812">Transmembrane</keyword>
<dbReference type="CDD" id="cd07042">
    <property type="entry name" value="STAS_SulP_like_sulfate_transporter"/>
    <property type="match status" value="1"/>
</dbReference>
<evidence type="ECO:0000313" key="9">
    <source>
        <dbReference type="Proteomes" id="UP000261540"/>
    </source>
</evidence>
<keyword evidence="9" id="KW-1185">Reference proteome</keyword>
<keyword evidence="4 6" id="KW-0472">Membrane</keyword>
<dbReference type="PANTHER" id="PTHR11814">
    <property type="entry name" value="SULFATE TRANSPORTER"/>
    <property type="match status" value="1"/>
</dbReference>
<feature type="transmembrane region" description="Helical" evidence="6">
    <location>
        <begin position="417"/>
        <end position="437"/>
    </location>
</feature>
<evidence type="ECO:0000256" key="2">
    <source>
        <dbReference type="ARBA" id="ARBA00022692"/>
    </source>
</evidence>
<dbReference type="Ensembl" id="ENSPKIT00000006869.1">
    <property type="protein sequence ID" value="ENSPKIP00000026120.1"/>
    <property type="gene ID" value="ENSPKIG00000008700.1"/>
</dbReference>
<feature type="domain" description="STAS" evidence="7">
    <location>
        <begin position="530"/>
        <end position="731"/>
    </location>
</feature>
<dbReference type="NCBIfam" id="TIGR00815">
    <property type="entry name" value="sulP"/>
    <property type="match status" value="1"/>
</dbReference>
<evidence type="ECO:0000313" key="8">
    <source>
        <dbReference type="Ensembl" id="ENSPKIP00000026073.1"/>
    </source>
</evidence>
<evidence type="ECO:0000256" key="1">
    <source>
        <dbReference type="ARBA" id="ARBA00004141"/>
    </source>
</evidence>
<dbReference type="GO" id="GO:0015499">
    <property type="term" value="F:formate transmembrane transporter activity"/>
    <property type="evidence" value="ECO:0007669"/>
    <property type="project" value="Ensembl"/>
</dbReference>
<feature type="transmembrane region" description="Helical" evidence="6">
    <location>
        <begin position="99"/>
        <end position="127"/>
    </location>
</feature>
<dbReference type="SUPFAM" id="SSF52091">
    <property type="entry name" value="SpoIIaa-like"/>
    <property type="match status" value="1"/>
</dbReference>
<accession>A0A3B3S6F4</accession>
<reference evidence="8" key="1">
    <citation type="submission" date="2025-05" db="UniProtKB">
        <authorList>
            <consortium name="Ensembl"/>
        </authorList>
    </citation>
    <scope>IDENTIFICATION</scope>
</reference>
<dbReference type="GO" id="GO:0005886">
    <property type="term" value="C:plasma membrane"/>
    <property type="evidence" value="ECO:0007669"/>
    <property type="project" value="Ensembl"/>
</dbReference>
<dbReference type="InterPro" id="IPR011547">
    <property type="entry name" value="SLC26A/SulP_dom"/>
</dbReference>
<dbReference type="AlphaFoldDB" id="A0A3B3S6F4"/>